<dbReference type="RefSeq" id="WP_343916422.1">
    <property type="nucleotide sequence ID" value="NZ_BAAAJT010000002.1"/>
</dbReference>
<dbReference type="EMBL" id="JBHUGD010000003">
    <property type="protein sequence ID" value="MFD1946350.1"/>
    <property type="molecule type" value="Genomic_DNA"/>
</dbReference>
<dbReference type="PANTHER" id="PTHR34720:SF9">
    <property type="entry name" value="BLR4714 PROTEIN"/>
    <property type="match status" value="1"/>
</dbReference>
<dbReference type="InterPro" id="IPR039448">
    <property type="entry name" value="Beta_helix"/>
</dbReference>
<dbReference type="Pfam" id="PF13229">
    <property type="entry name" value="Beta_helix"/>
    <property type="match status" value="1"/>
</dbReference>
<evidence type="ECO:0000313" key="4">
    <source>
        <dbReference type="Proteomes" id="UP001597351"/>
    </source>
</evidence>
<dbReference type="Proteomes" id="UP001597351">
    <property type="component" value="Unassembled WGS sequence"/>
</dbReference>
<feature type="domain" description="Right handed beta helix" evidence="2">
    <location>
        <begin position="295"/>
        <end position="463"/>
    </location>
</feature>
<feature type="signal peptide" evidence="1">
    <location>
        <begin position="1"/>
        <end position="35"/>
    </location>
</feature>
<dbReference type="PROSITE" id="PS51318">
    <property type="entry name" value="TAT"/>
    <property type="match status" value="1"/>
</dbReference>
<protein>
    <submittedName>
        <fullName evidence="3">Right-handed parallel beta-helix repeat-containing protein</fullName>
    </submittedName>
</protein>
<reference evidence="4" key="1">
    <citation type="journal article" date="2019" name="Int. J. Syst. Evol. Microbiol.">
        <title>The Global Catalogue of Microorganisms (GCM) 10K type strain sequencing project: providing services to taxonomists for standard genome sequencing and annotation.</title>
        <authorList>
            <consortium name="The Broad Institute Genomics Platform"/>
            <consortium name="The Broad Institute Genome Sequencing Center for Infectious Disease"/>
            <person name="Wu L."/>
            <person name="Ma J."/>
        </authorList>
    </citation>
    <scope>NUCLEOTIDE SEQUENCE [LARGE SCALE GENOMIC DNA]</scope>
    <source>
        <strain evidence="4">CGMCC 1.12477</strain>
    </source>
</reference>
<comment type="caution">
    <text evidence="3">The sequence shown here is derived from an EMBL/GenBank/DDBJ whole genome shotgun (WGS) entry which is preliminary data.</text>
</comment>
<gene>
    <name evidence="3" type="ORF">ACFSDE_06060</name>
</gene>
<dbReference type="PANTHER" id="PTHR34720">
    <property type="entry name" value="MICROCYSTIN DEPENDENT PROTEIN"/>
    <property type="match status" value="1"/>
</dbReference>
<accession>A0ABW4TIB0</accession>
<name>A0ABW4TIB0_9ACTN</name>
<dbReference type="SUPFAM" id="SSF51126">
    <property type="entry name" value="Pectin lyase-like"/>
    <property type="match status" value="2"/>
</dbReference>
<organism evidence="3 4">
    <name type="scientific">Nocardioides aestuarii</name>
    <dbReference type="NCBI Taxonomy" id="252231"/>
    <lineage>
        <taxon>Bacteria</taxon>
        <taxon>Bacillati</taxon>
        <taxon>Actinomycetota</taxon>
        <taxon>Actinomycetes</taxon>
        <taxon>Propionibacteriales</taxon>
        <taxon>Nocardioidaceae</taxon>
        <taxon>Nocardioides</taxon>
    </lineage>
</organism>
<keyword evidence="1" id="KW-0732">Signal</keyword>
<evidence type="ECO:0000313" key="3">
    <source>
        <dbReference type="EMBL" id="MFD1946350.1"/>
    </source>
</evidence>
<feature type="chain" id="PRO_5047344631" evidence="1">
    <location>
        <begin position="36"/>
        <end position="592"/>
    </location>
</feature>
<dbReference type="InterPro" id="IPR011050">
    <property type="entry name" value="Pectin_lyase_fold/virulence"/>
</dbReference>
<evidence type="ECO:0000259" key="2">
    <source>
        <dbReference type="Pfam" id="PF13229"/>
    </source>
</evidence>
<dbReference type="InterPro" id="IPR006311">
    <property type="entry name" value="TAT_signal"/>
</dbReference>
<proteinExistence type="predicted"/>
<keyword evidence="4" id="KW-1185">Reference proteome</keyword>
<evidence type="ECO:0000256" key="1">
    <source>
        <dbReference type="SAM" id="SignalP"/>
    </source>
</evidence>
<sequence length="592" mass="57988">MTTHVTRGRRRLLTGTATGALVLGALVATPAPATATQGGGDRAEKAPVGKLMTVRNERQLRRAVLKANHRDGIDRIRLAADITFDPSRPTGGGALKGDLDVTDDLRVFGRHQIDANGVDRVFDVRPETSLRLTGLWLVDGAPAEGESGGAVRSQGTVRFKGGAVVGGSATGTGASGGAFMNDGGVLRVIGARLLRNDAVRAGGAIEAFAGRTVVRGTLMKQNTAGAEPGNGGALHLTDAGTVTVTGSKVVRNTASAEGGGLWNSAVGTFRVRDTLLHHNRAAGAAADNGGGALFNDGGTMTVSDSTIRRNRATGEAGSGGGILNNLGTLEVTGSTLEANDASRAGGGIEANVGTTTVTGSVLSGNSTGAAPGNGGGLHLTGAGTVAVEGSQVLDNTAAAEGGGLWNSATGEMDVSDSVLRRNVAAGAAADQGGGGLFNDGGALTVADSTVADNDATGAAGSGGGILNNLGTLTVTGSTLSGNTAVRAGGGLEANVGTTTLLDVVMTGNDTGSNPGNGGALHLTGAGTVSWTDGEATGNTATNEGGGLWNSATGTMTVAGVTIEGNSAPEGPDVYNDGGTFTVDGTPVPPPGG</sequence>